<dbReference type="GO" id="GO:0020037">
    <property type="term" value="F:heme binding"/>
    <property type="evidence" value="ECO:0007669"/>
    <property type="project" value="InterPro"/>
</dbReference>
<dbReference type="InterPro" id="IPR036396">
    <property type="entry name" value="Cyt_P450_sf"/>
</dbReference>
<dbReference type="FunFam" id="1.10.630.10:FF:000182">
    <property type="entry name" value="Cytochrome P450 3A4"/>
    <property type="match status" value="1"/>
</dbReference>
<keyword evidence="12" id="KW-1185">Reference proteome</keyword>
<dbReference type="HOGENOM" id="CLU_001570_5_1_1"/>
<sequence length="364" mass="41230">MLTVARGETWHRVRTTVSPIFSTHKMKMMLPLMNSSCDVMMTKLQQAAESGESFNMHRLSQGLTMDSILKTIFGIESEAQLNFDDPAFVAAREAVDASTFRKILQSIVGILPSPIMKLCSGVFLSNLNDLVKITEKVIEAKKKQQEPKRKDMLDMMLEAIAEGESKSKHMTEAEVVAQCLIFMLAGYEGTNSALTFVCYNLATNPDIQEKLQQEIDSVWTDDDQVPSYDMVHQLSYLDMVVSETLRMYPPAFVQTREVTRDCIIQGRRFRKGTSILMDVYSLHHDPELWPEPERFNPGRFTAEAKQSRSPYAYLPFGAGPRNCVGMRFSLMEIKLALTRILKKYSFVVTKDTQTPPTLRADAVL</sequence>
<organism evidence="11 12">
    <name type="scientific">Nematostella vectensis</name>
    <name type="common">Starlet sea anemone</name>
    <dbReference type="NCBI Taxonomy" id="45351"/>
    <lineage>
        <taxon>Eukaryota</taxon>
        <taxon>Metazoa</taxon>
        <taxon>Cnidaria</taxon>
        <taxon>Anthozoa</taxon>
        <taxon>Hexacorallia</taxon>
        <taxon>Actiniaria</taxon>
        <taxon>Edwardsiidae</taxon>
        <taxon>Nematostella</taxon>
    </lineage>
</organism>
<dbReference type="GO" id="GO:0004497">
    <property type="term" value="F:monooxygenase activity"/>
    <property type="evidence" value="ECO:0007669"/>
    <property type="project" value="UniProtKB-KW"/>
</dbReference>
<evidence type="ECO:0000256" key="10">
    <source>
        <dbReference type="RuleBase" id="RU000461"/>
    </source>
</evidence>
<dbReference type="InterPro" id="IPR001128">
    <property type="entry name" value="Cyt_P450"/>
</dbReference>
<dbReference type="PRINTS" id="PR00385">
    <property type="entry name" value="P450"/>
</dbReference>
<dbReference type="KEGG" id="nve:5500847"/>
<dbReference type="PANTHER" id="PTHR24302">
    <property type="entry name" value="CYTOCHROME P450 FAMILY 3"/>
    <property type="match status" value="1"/>
</dbReference>
<evidence type="ECO:0000256" key="1">
    <source>
        <dbReference type="ARBA" id="ARBA00001971"/>
    </source>
</evidence>
<evidence type="ECO:0000256" key="8">
    <source>
        <dbReference type="ARBA" id="ARBA00043906"/>
    </source>
</evidence>
<gene>
    <name evidence="11" type="ORF">NEMVEDRAFT_v1g142057</name>
</gene>
<evidence type="ECO:0000256" key="2">
    <source>
        <dbReference type="ARBA" id="ARBA00010617"/>
    </source>
</evidence>
<dbReference type="PhylomeDB" id="A7T1P3"/>
<comment type="cofactor">
    <cofactor evidence="1 9">
        <name>heme</name>
        <dbReference type="ChEBI" id="CHEBI:30413"/>
    </cofactor>
</comment>
<comment type="function">
    <text evidence="8">Cytochromes P450 are a group of heme-thiolate monooxygenases. They oxidize a variety of structurally unrelated compounds, including steroids, fatty acids, and xenobiotics.</text>
</comment>
<keyword evidence="3 9" id="KW-0349">Heme</keyword>
<dbReference type="PANTHER" id="PTHR24302:SF15">
    <property type="entry name" value="FATTY-ACID PEROXYGENASE"/>
    <property type="match status" value="1"/>
</dbReference>
<dbReference type="InterPro" id="IPR002401">
    <property type="entry name" value="Cyt_P450_E_grp-I"/>
</dbReference>
<evidence type="ECO:0000256" key="3">
    <source>
        <dbReference type="ARBA" id="ARBA00022617"/>
    </source>
</evidence>
<dbReference type="InParanoid" id="A7T1P3"/>
<protein>
    <submittedName>
        <fullName evidence="11">Uncharacterized protein</fullName>
    </submittedName>
</protein>
<dbReference type="GO" id="GO:0005506">
    <property type="term" value="F:iron ion binding"/>
    <property type="evidence" value="ECO:0007669"/>
    <property type="project" value="InterPro"/>
</dbReference>
<dbReference type="STRING" id="45351.A7T1P3"/>
<dbReference type="SUPFAM" id="SSF48264">
    <property type="entry name" value="Cytochrome P450"/>
    <property type="match status" value="1"/>
</dbReference>
<dbReference type="InterPro" id="IPR017972">
    <property type="entry name" value="Cyt_P450_CS"/>
</dbReference>
<evidence type="ECO:0000256" key="5">
    <source>
        <dbReference type="ARBA" id="ARBA00023002"/>
    </source>
</evidence>
<reference evidence="11 12" key="1">
    <citation type="journal article" date="2007" name="Science">
        <title>Sea anemone genome reveals ancestral eumetazoan gene repertoire and genomic organization.</title>
        <authorList>
            <person name="Putnam N.H."/>
            <person name="Srivastava M."/>
            <person name="Hellsten U."/>
            <person name="Dirks B."/>
            <person name="Chapman J."/>
            <person name="Salamov A."/>
            <person name="Terry A."/>
            <person name="Shapiro H."/>
            <person name="Lindquist E."/>
            <person name="Kapitonov V.V."/>
            <person name="Jurka J."/>
            <person name="Genikhovich G."/>
            <person name="Grigoriev I.V."/>
            <person name="Lucas S.M."/>
            <person name="Steele R.E."/>
            <person name="Finnerty J.R."/>
            <person name="Technau U."/>
            <person name="Martindale M.Q."/>
            <person name="Rokhsar D.S."/>
        </authorList>
    </citation>
    <scope>NUCLEOTIDE SEQUENCE [LARGE SCALE GENOMIC DNA]</scope>
    <source>
        <strain evidence="12">CH2 X CH6</strain>
    </source>
</reference>
<evidence type="ECO:0000256" key="6">
    <source>
        <dbReference type="ARBA" id="ARBA00023004"/>
    </source>
</evidence>
<dbReference type="PROSITE" id="PS00086">
    <property type="entry name" value="CYTOCHROME_P450"/>
    <property type="match status" value="1"/>
</dbReference>
<dbReference type="GO" id="GO:0016705">
    <property type="term" value="F:oxidoreductase activity, acting on paired donors, with incorporation or reduction of molecular oxygen"/>
    <property type="evidence" value="ECO:0007669"/>
    <property type="project" value="InterPro"/>
</dbReference>
<dbReference type="Proteomes" id="UP000001593">
    <property type="component" value="Unassembled WGS sequence"/>
</dbReference>
<dbReference type="Gene3D" id="1.10.630.10">
    <property type="entry name" value="Cytochrome P450"/>
    <property type="match status" value="1"/>
</dbReference>
<evidence type="ECO:0000313" key="11">
    <source>
        <dbReference type="EMBL" id="EDO30127.1"/>
    </source>
</evidence>
<comment type="similarity">
    <text evidence="2 10">Belongs to the cytochrome P450 family.</text>
</comment>
<name>A7T1P3_NEMVE</name>
<dbReference type="EMBL" id="DS470141">
    <property type="protein sequence ID" value="EDO30127.1"/>
    <property type="molecule type" value="Genomic_DNA"/>
</dbReference>
<dbReference type="CDD" id="cd11055">
    <property type="entry name" value="CYP3A-like"/>
    <property type="match status" value="1"/>
</dbReference>
<feature type="non-terminal residue" evidence="11">
    <location>
        <position position="1"/>
    </location>
</feature>
<dbReference type="PRINTS" id="PR00463">
    <property type="entry name" value="EP450I"/>
</dbReference>
<proteinExistence type="inferred from homology"/>
<dbReference type="InterPro" id="IPR050705">
    <property type="entry name" value="Cytochrome_P450_3A"/>
</dbReference>
<keyword evidence="5 10" id="KW-0560">Oxidoreductase</keyword>
<evidence type="ECO:0000313" key="12">
    <source>
        <dbReference type="Proteomes" id="UP000001593"/>
    </source>
</evidence>
<keyword evidence="7 10" id="KW-0503">Monooxygenase</keyword>
<dbReference type="Pfam" id="PF00067">
    <property type="entry name" value="p450"/>
    <property type="match status" value="1"/>
</dbReference>
<feature type="binding site" description="axial binding residue" evidence="9">
    <location>
        <position position="323"/>
    </location>
    <ligand>
        <name>heme</name>
        <dbReference type="ChEBI" id="CHEBI:30413"/>
    </ligand>
    <ligandPart>
        <name>Fe</name>
        <dbReference type="ChEBI" id="CHEBI:18248"/>
    </ligandPart>
</feature>
<dbReference type="AlphaFoldDB" id="A7T1P3"/>
<evidence type="ECO:0000256" key="9">
    <source>
        <dbReference type="PIRSR" id="PIRSR602401-1"/>
    </source>
</evidence>
<accession>A7T1P3</accession>
<evidence type="ECO:0000256" key="7">
    <source>
        <dbReference type="ARBA" id="ARBA00023033"/>
    </source>
</evidence>
<keyword evidence="4 9" id="KW-0479">Metal-binding</keyword>
<keyword evidence="6 9" id="KW-0408">Iron</keyword>
<evidence type="ECO:0000256" key="4">
    <source>
        <dbReference type="ARBA" id="ARBA00022723"/>
    </source>
</evidence>
<dbReference type="eggNOG" id="KOG0158">
    <property type="taxonomic scope" value="Eukaryota"/>
</dbReference>
<dbReference type="OMA" id="NIWIPIS"/>